<gene>
    <name evidence="1" type="ORF">TIFTF001_054208</name>
</gene>
<proteinExistence type="predicted"/>
<organism evidence="1 2">
    <name type="scientific">Ficus carica</name>
    <name type="common">Common fig</name>
    <dbReference type="NCBI Taxonomy" id="3494"/>
    <lineage>
        <taxon>Eukaryota</taxon>
        <taxon>Viridiplantae</taxon>
        <taxon>Streptophyta</taxon>
        <taxon>Embryophyta</taxon>
        <taxon>Tracheophyta</taxon>
        <taxon>Spermatophyta</taxon>
        <taxon>Magnoliopsida</taxon>
        <taxon>eudicotyledons</taxon>
        <taxon>Gunneridae</taxon>
        <taxon>Pentapetalae</taxon>
        <taxon>rosids</taxon>
        <taxon>fabids</taxon>
        <taxon>Rosales</taxon>
        <taxon>Moraceae</taxon>
        <taxon>Ficeae</taxon>
        <taxon>Ficus</taxon>
    </lineage>
</organism>
<reference evidence="1" key="1">
    <citation type="submission" date="2023-07" db="EMBL/GenBank/DDBJ databases">
        <title>draft genome sequence of fig (Ficus carica).</title>
        <authorList>
            <person name="Takahashi T."/>
            <person name="Nishimura K."/>
        </authorList>
    </citation>
    <scope>NUCLEOTIDE SEQUENCE</scope>
</reference>
<sequence>MTIKIPAALGGGLNPDSCGKARCGRVAAGRRVGGVVDRVLGSGVMGTSRAGVGHRCLFWEEGGGGGGVGGGCGNGGGAELRRGGSSSFSPPTTNTVISFLSSDEEHGEQWKWKETYGGDRQQLRRPTQWI</sequence>
<comment type="caution">
    <text evidence="1">The sequence shown here is derived from an EMBL/GenBank/DDBJ whole genome shotgun (WGS) entry which is preliminary data.</text>
</comment>
<dbReference type="EMBL" id="BTGU01014142">
    <property type="protein sequence ID" value="GMN72479.1"/>
    <property type="molecule type" value="Genomic_DNA"/>
</dbReference>
<dbReference type="Proteomes" id="UP001187192">
    <property type="component" value="Unassembled WGS sequence"/>
</dbReference>
<protein>
    <submittedName>
        <fullName evidence="1">Uncharacterized protein</fullName>
    </submittedName>
</protein>
<evidence type="ECO:0000313" key="2">
    <source>
        <dbReference type="Proteomes" id="UP001187192"/>
    </source>
</evidence>
<accession>A0AA88ELP7</accession>
<dbReference type="AlphaFoldDB" id="A0AA88ELP7"/>
<name>A0AA88ELP7_FICCA</name>
<keyword evidence="2" id="KW-1185">Reference proteome</keyword>
<evidence type="ECO:0000313" key="1">
    <source>
        <dbReference type="EMBL" id="GMN72479.1"/>
    </source>
</evidence>